<evidence type="ECO:0000313" key="10">
    <source>
        <dbReference type="EMBL" id="PYH94246.1"/>
    </source>
</evidence>
<name>A0A319DA01_9EURO</name>
<evidence type="ECO:0000313" key="11">
    <source>
        <dbReference type="Proteomes" id="UP000247810"/>
    </source>
</evidence>
<accession>A0A319DA01</accession>
<keyword evidence="3" id="KW-0863">Zinc-finger</keyword>
<feature type="region of interest" description="Disordered" evidence="8">
    <location>
        <begin position="291"/>
        <end position="350"/>
    </location>
</feature>
<proteinExistence type="predicted"/>
<keyword evidence="11" id="KW-1185">Reference proteome</keyword>
<evidence type="ECO:0000256" key="1">
    <source>
        <dbReference type="ARBA" id="ARBA00004123"/>
    </source>
</evidence>
<feature type="compositionally biased region" description="Basic and acidic residues" evidence="8">
    <location>
        <begin position="57"/>
        <end position="67"/>
    </location>
</feature>
<feature type="region of interest" description="Disordered" evidence="8">
    <location>
        <begin position="363"/>
        <end position="413"/>
    </location>
</feature>
<gene>
    <name evidence="10" type="ORF">BO71DRAFT_450186</name>
</gene>
<feature type="domain" description="DEUBAD" evidence="9">
    <location>
        <begin position="71"/>
        <end position="191"/>
    </location>
</feature>
<dbReference type="VEuPathDB" id="FungiDB:BO71DRAFT_450186"/>
<protein>
    <recommendedName>
        <fullName evidence="9">DEUBAD domain-containing protein</fullName>
    </recommendedName>
</protein>
<dbReference type="EMBL" id="KZ825875">
    <property type="protein sequence ID" value="PYH94246.1"/>
    <property type="molecule type" value="Genomic_DNA"/>
</dbReference>
<evidence type="ECO:0000259" key="9">
    <source>
        <dbReference type="PROSITE" id="PS51916"/>
    </source>
</evidence>
<feature type="compositionally biased region" description="Pro residues" evidence="8">
    <location>
        <begin position="112"/>
        <end position="126"/>
    </location>
</feature>
<feature type="compositionally biased region" description="Basic and acidic residues" evidence="8">
    <location>
        <begin position="313"/>
        <end position="327"/>
    </location>
</feature>
<evidence type="ECO:0000256" key="7">
    <source>
        <dbReference type="ARBA" id="ARBA00023242"/>
    </source>
</evidence>
<dbReference type="STRING" id="1448320.A0A319DA01"/>
<dbReference type="InterPro" id="IPR028020">
    <property type="entry name" value="ASX_DEUBAD_dom"/>
</dbReference>
<dbReference type="GO" id="GO:0005634">
    <property type="term" value="C:nucleus"/>
    <property type="evidence" value="ECO:0007669"/>
    <property type="project" value="UniProtKB-SubCell"/>
</dbReference>
<keyword evidence="7" id="KW-0539">Nucleus</keyword>
<evidence type="ECO:0000256" key="4">
    <source>
        <dbReference type="ARBA" id="ARBA00022833"/>
    </source>
</evidence>
<dbReference type="OrthoDB" id="2289918at2759"/>
<dbReference type="AlphaFoldDB" id="A0A319DA01"/>
<evidence type="ECO:0000256" key="5">
    <source>
        <dbReference type="ARBA" id="ARBA00023015"/>
    </source>
</evidence>
<organism evidence="10 11">
    <name type="scientific">Aspergillus ellipticus CBS 707.79</name>
    <dbReference type="NCBI Taxonomy" id="1448320"/>
    <lineage>
        <taxon>Eukaryota</taxon>
        <taxon>Fungi</taxon>
        <taxon>Dikarya</taxon>
        <taxon>Ascomycota</taxon>
        <taxon>Pezizomycotina</taxon>
        <taxon>Eurotiomycetes</taxon>
        <taxon>Eurotiomycetidae</taxon>
        <taxon>Eurotiales</taxon>
        <taxon>Aspergillaceae</taxon>
        <taxon>Aspergillus</taxon>
        <taxon>Aspergillus subgen. Circumdati</taxon>
    </lineage>
</organism>
<feature type="region of interest" description="Disordered" evidence="8">
    <location>
        <begin position="1"/>
        <end position="73"/>
    </location>
</feature>
<reference evidence="10 11" key="1">
    <citation type="submission" date="2018-02" db="EMBL/GenBank/DDBJ databases">
        <title>The genomes of Aspergillus section Nigri reveals drivers in fungal speciation.</title>
        <authorList>
            <consortium name="DOE Joint Genome Institute"/>
            <person name="Vesth T.C."/>
            <person name="Nybo J."/>
            <person name="Theobald S."/>
            <person name="Brandl J."/>
            <person name="Frisvad J.C."/>
            <person name="Nielsen K.F."/>
            <person name="Lyhne E.K."/>
            <person name="Kogle M.E."/>
            <person name="Kuo A."/>
            <person name="Riley R."/>
            <person name="Clum A."/>
            <person name="Nolan M."/>
            <person name="Lipzen A."/>
            <person name="Salamov A."/>
            <person name="Henrissat B."/>
            <person name="Wiebenga A."/>
            <person name="De vries R.P."/>
            <person name="Grigoriev I.V."/>
            <person name="Mortensen U.H."/>
            <person name="Andersen M.R."/>
            <person name="Baker S.E."/>
        </authorList>
    </citation>
    <scope>NUCLEOTIDE SEQUENCE [LARGE SCALE GENOMIC DNA]</scope>
    <source>
        <strain evidence="10 11">CBS 707.79</strain>
    </source>
</reference>
<evidence type="ECO:0000256" key="2">
    <source>
        <dbReference type="ARBA" id="ARBA00022723"/>
    </source>
</evidence>
<keyword evidence="2" id="KW-0479">Metal-binding</keyword>
<keyword evidence="6" id="KW-0804">Transcription</keyword>
<feature type="compositionally biased region" description="Polar residues" evidence="8">
    <location>
        <begin position="401"/>
        <end position="410"/>
    </location>
</feature>
<dbReference type="GO" id="GO:0008270">
    <property type="term" value="F:zinc ion binding"/>
    <property type="evidence" value="ECO:0007669"/>
    <property type="project" value="UniProtKB-KW"/>
</dbReference>
<dbReference type="Pfam" id="PF13919">
    <property type="entry name" value="ASXH"/>
    <property type="match status" value="1"/>
</dbReference>
<comment type="subcellular location">
    <subcellularLocation>
        <location evidence="1">Nucleus</location>
    </subcellularLocation>
</comment>
<evidence type="ECO:0000256" key="6">
    <source>
        <dbReference type="ARBA" id="ARBA00023163"/>
    </source>
</evidence>
<dbReference type="Proteomes" id="UP000247810">
    <property type="component" value="Unassembled WGS sequence"/>
</dbReference>
<keyword evidence="4" id="KW-0862">Zinc</keyword>
<evidence type="ECO:0000256" key="3">
    <source>
        <dbReference type="ARBA" id="ARBA00022771"/>
    </source>
</evidence>
<feature type="compositionally biased region" description="Polar residues" evidence="8">
    <location>
        <begin position="292"/>
        <end position="310"/>
    </location>
</feature>
<dbReference type="PROSITE" id="PS51916">
    <property type="entry name" value="DEUBAD"/>
    <property type="match status" value="1"/>
</dbReference>
<feature type="region of interest" description="Disordered" evidence="8">
    <location>
        <begin position="104"/>
        <end position="126"/>
    </location>
</feature>
<feature type="compositionally biased region" description="Polar residues" evidence="8">
    <location>
        <begin position="29"/>
        <end position="48"/>
    </location>
</feature>
<keyword evidence="5" id="KW-0805">Transcription regulation</keyword>
<dbReference type="InterPro" id="IPR044867">
    <property type="entry name" value="DEUBAD_dom"/>
</dbReference>
<sequence length="482" mass="54344">MARPRKAVDTGNTEKGPTTRRHDARSINAAEQSNAGKPSCAMSSSTPTKPKRNPRRAAKDQWDEEKLMTTSNSQLIGVDLVKLLANPQAWNCLEESEKQEILDLLPDGTHPNPNPPPDNPDAKIPPLPEDFLRYSNNWRDGIRQFQLDLQNGRYDPLWQRDAHRAMEERAAGKFDKFKEEEFEQFWGQKQKMDKTLTAGQSSQVKLKTLVDNGVIREGDVWRYSRVFSRPRRIFVEKEVRIMKANGARLSFLVPPGQRVFLKSPKLQKPEDAEESKMNAVAVDGQEEIISTEIDSGTHSNTSGVTEAGSSNKRKSELEEHGDYKRQCSEPPGKNDQMDTSTQKNEDPTNVIVEIVNPPIIEKVPSAESVKNSVQTIDKPDNGDEVSNKPSEPAPQPDQEPRQTSMAADTTQDIDEILVEDIQGPSALSAEIIKIDGRIQSIPSGSGWKEFRTYRDNQDMGTLWEVRRAWFLKTKSLRQPGHR</sequence>
<evidence type="ECO:0000256" key="8">
    <source>
        <dbReference type="SAM" id="MobiDB-lite"/>
    </source>
</evidence>